<keyword evidence="2" id="KW-1185">Reference proteome</keyword>
<dbReference type="OrthoDB" id="5510929at2"/>
<dbReference type="Proteomes" id="UP000199421">
    <property type="component" value="Unassembled WGS sequence"/>
</dbReference>
<proteinExistence type="predicted"/>
<dbReference type="RefSeq" id="WP_093329044.1">
    <property type="nucleotide sequence ID" value="NZ_FOAF01000008.1"/>
</dbReference>
<dbReference type="InterPro" id="IPR025921">
    <property type="entry name" value="HmuY"/>
</dbReference>
<organism evidence="1 2">
    <name type="scientific">Olivibacter domesticus</name>
    <name type="common">Pseudosphingobacterium domesticum</name>
    <dbReference type="NCBI Taxonomy" id="407022"/>
    <lineage>
        <taxon>Bacteria</taxon>
        <taxon>Pseudomonadati</taxon>
        <taxon>Bacteroidota</taxon>
        <taxon>Sphingobacteriia</taxon>
        <taxon>Sphingobacteriales</taxon>
        <taxon>Sphingobacteriaceae</taxon>
        <taxon>Olivibacter</taxon>
    </lineage>
</organism>
<dbReference type="CDD" id="cd12105">
    <property type="entry name" value="HmuY"/>
    <property type="match status" value="1"/>
</dbReference>
<accession>A0A1H7W4X5</accession>
<sequence>MKTTKSRCWCLRYLNWLLDADRRLFLYLFISILFSTGCSKNNEEITPGYEDGKSTAIYDLAGDTNASMSDGVDGKEKRPFYIFLYRFSDKRQIWIRNAADSARYLKTGEWDLAFTGPYNSEVYVNNANDESNPGYGGPATNTAIVRYDQLYSSVTEAPADDIFNQSEISKIGWSSGPNSSGWFNYSLNTHLVVPIKNRIYVIRLADGKYAKLELINVYKGNPPTVSDLNWPAPYYTFRYFVQQDGSKNLNTQ</sequence>
<evidence type="ECO:0000313" key="1">
    <source>
        <dbReference type="EMBL" id="SEM16374.1"/>
    </source>
</evidence>
<dbReference type="EMBL" id="FOAF01000008">
    <property type="protein sequence ID" value="SEM16374.1"/>
    <property type="molecule type" value="Genomic_DNA"/>
</dbReference>
<dbReference type="AlphaFoldDB" id="A0A1H7W4X5"/>
<evidence type="ECO:0008006" key="3">
    <source>
        <dbReference type="Google" id="ProtNLM"/>
    </source>
</evidence>
<gene>
    <name evidence="1" type="ORF">SAMN05661044_04413</name>
</gene>
<dbReference type="STRING" id="407022.SAMN05661044_04413"/>
<reference evidence="2" key="1">
    <citation type="submission" date="2016-10" db="EMBL/GenBank/DDBJ databases">
        <authorList>
            <person name="Varghese N."/>
            <person name="Submissions S."/>
        </authorList>
    </citation>
    <scope>NUCLEOTIDE SEQUENCE [LARGE SCALE GENOMIC DNA]</scope>
    <source>
        <strain evidence="2">DSM 18733</strain>
    </source>
</reference>
<protein>
    <recommendedName>
        <fullName evidence="3">HmuY protein</fullName>
    </recommendedName>
</protein>
<evidence type="ECO:0000313" key="2">
    <source>
        <dbReference type="Proteomes" id="UP000199421"/>
    </source>
</evidence>
<name>A0A1H7W4X5_OLID1</name>